<evidence type="ECO:0000256" key="4">
    <source>
        <dbReference type="ARBA" id="ARBA00022692"/>
    </source>
</evidence>
<dbReference type="InterPro" id="IPR000515">
    <property type="entry name" value="MetI-like"/>
</dbReference>
<name>A0A6B8RIS8_9BACL</name>
<evidence type="ECO:0000256" key="6">
    <source>
        <dbReference type="ARBA" id="ARBA00023136"/>
    </source>
</evidence>
<organism evidence="9 10">
    <name type="scientific">Paenibacillus psychroresistens</name>
    <dbReference type="NCBI Taxonomy" id="1778678"/>
    <lineage>
        <taxon>Bacteria</taxon>
        <taxon>Bacillati</taxon>
        <taxon>Bacillota</taxon>
        <taxon>Bacilli</taxon>
        <taxon>Bacillales</taxon>
        <taxon>Paenibacillaceae</taxon>
        <taxon>Paenibacillus</taxon>
    </lineage>
</organism>
<dbReference type="PANTHER" id="PTHR30151">
    <property type="entry name" value="ALKANE SULFONATE ABC TRANSPORTER-RELATED, MEMBRANE SUBUNIT"/>
    <property type="match status" value="1"/>
</dbReference>
<dbReference type="Pfam" id="PF00528">
    <property type="entry name" value="BPD_transp_1"/>
    <property type="match status" value="1"/>
</dbReference>
<dbReference type="SUPFAM" id="SSF161098">
    <property type="entry name" value="MetI-like"/>
    <property type="match status" value="1"/>
</dbReference>
<dbReference type="GO" id="GO:0042918">
    <property type="term" value="P:alkanesulfonate transmembrane transport"/>
    <property type="evidence" value="ECO:0007669"/>
    <property type="project" value="UniProtKB-ARBA"/>
</dbReference>
<evidence type="ECO:0000256" key="2">
    <source>
        <dbReference type="ARBA" id="ARBA00022448"/>
    </source>
</evidence>
<dbReference type="PROSITE" id="PS50928">
    <property type="entry name" value="ABC_TM1"/>
    <property type="match status" value="1"/>
</dbReference>
<dbReference type="KEGG" id="ppsc:EHS13_16410"/>
<comment type="similarity">
    <text evidence="7">Belongs to the binding-protein-dependent transport system permease family.</text>
</comment>
<dbReference type="OrthoDB" id="9804353at2"/>
<evidence type="ECO:0000256" key="5">
    <source>
        <dbReference type="ARBA" id="ARBA00022989"/>
    </source>
</evidence>
<dbReference type="Gene3D" id="1.10.3720.10">
    <property type="entry name" value="MetI-like"/>
    <property type="match status" value="1"/>
</dbReference>
<sequence>MSIQTEAIAQRLHSTKASKRVLTKFKLNNHISSLLVGAILPLFVLVVWQVLGEFGLISELFLPTPLVIAAAFKKLLLSGELWIHVRISLIRAGSGFLVGGSLGLLFGLLVGLFRQTERILDPTIQVLRLIPYLATAPLIILWFGFDETSKVVIIANGCFFPLYVNAFLGIRNVDNKLFEVAKVLQFNRFKQITRLILPASLPNIFLGVRISMGIAWIGLVVAELIGSQSGVGFLILQAKQDSDVPIIFVGILIFAVVGGLTDWIVRVAERRFLKWQDSFQG</sequence>
<feature type="transmembrane region" description="Helical" evidence="7">
    <location>
        <begin position="30"/>
        <end position="48"/>
    </location>
</feature>
<dbReference type="CDD" id="cd06261">
    <property type="entry name" value="TM_PBP2"/>
    <property type="match status" value="1"/>
</dbReference>
<evidence type="ECO:0000256" key="1">
    <source>
        <dbReference type="ARBA" id="ARBA00004651"/>
    </source>
</evidence>
<keyword evidence="2 7" id="KW-0813">Transport</keyword>
<protein>
    <submittedName>
        <fullName evidence="9">ABC transporter permease</fullName>
    </submittedName>
</protein>
<dbReference type="EMBL" id="CP034235">
    <property type="protein sequence ID" value="QGQ96351.1"/>
    <property type="molecule type" value="Genomic_DNA"/>
</dbReference>
<reference evidence="10" key="1">
    <citation type="submission" date="2018-11" db="EMBL/GenBank/DDBJ databases">
        <title>Complete genome sequence of Paenibacillus sp. ML311-T8.</title>
        <authorList>
            <person name="Nam Y.-D."/>
            <person name="Kang J."/>
            <person name="Chung W.-H."/>
            <person name="Park Y.S."/>
        </authorList>
    </citation>
    <scope>NUCLEOTIDE SEQUENCE [LARGE SCALE GENOMIC DNA]</scope>
    <source>
        <strain evidence="10">ML311-T8</strain>
    </source>
</reference>
<gene>
    <name evidence="9" type="ORF">EHS13_16410</name>
</gene>
<evidence type="ECO:0000256" key="7">
    <source>
        <dbReference type="RuleBase" id="RU363032"/>
    </source>
</evidence>
<dbReference type="InterPro" id="IPR035906">
    <property type="entry name" value="MetI-like_sf"/>
</dbReference>
<keyword evidence="3" id="KW-1003">Cell membrane</keyword>
<keyword evidence="6 7" id="KW-0472">Membrane</keyword>
<keyword evidence="4 7" id="KW-0812">Transmembrane</keyword>
<dbReference type="AlphaFoldDB" id="A0A6B8RIS8"/>
<keyword evidence="5 7" id="KW-1133">Transmembrane helix</keyword>
<dbReference type="Proteomes" id="UP000426246">
    <property type="component" value="Chromosome"/>
</dbReference>
<evidence type="ECO:0000256" key="3">
    <source>
        <dbReference type="ARBA" id="ARBA00022475"/>
    </source>
</evidence>
<evidence type="ECO:0000313" key="9">
    <source>
        <dbReference type="EMBL" id="QGQ96351.1"/>
    </source>
</evidence>
<dbReference type="PANTHER" id="PTHR30151:SF38">
    <property type="entry name" value="ALIPHATIC SULFONATES TRANSPORT PERMEASE PROTEIN SSUC-RELATED"/>
    <property type="match status" value="1"/>
</dbReference>
<feature type="transmembrane region" description="Helical" evidence="7">
    <location>
        <begin position="89"/>
        <end position="113"/>
    </location>
</feature>
<feature type="transmembrane region" description="Helical" evidence="7">
    <location>
        <begin position="151"/>
        <end position="170"/>
    </location>
</feature>
<evidence type="ECO:0000259" key="8">
    <source>
        <dbReference type="PROSITE" id="PS50928"/>
    </source>
</evidence>
<accession>A0A6B8RIS8</accession>
<dbReference type="GO" id="GO:0005886">
    <property type="term" value="C:plasma membrane"/>
    <property type="evidence" value="ECO:0007669"/>
    <property type="project" value="UniProtKB-SubCell"/>
</dbReference>
<dbReference type="FunFam" id="1.10.3720.10:FF:000003">
    <property type="entry name" value="Aliphatic sulfonate ABC transporter permease"/>
    <property type="match status" value="1"/>
</dbReference>
<keyword evidence="10" id="KW-1185">Reference proteome</keyword>
<comment type="subcellular location">
    <subcellularLocation>
        <location evidence="1 7">Cell membrane</location>
        <topology evidence="1 7">Multi-pass membrane protein</topology>
    </subcellularLocation>
</comment>
<feature type="transmembrane region" description="Helical" evidence="7">
    <location>
        <begin position="204"/>
        <end position="226"/>
    </location>
</feature>
<proteinExistence type="inferred from homology"/>
<feature type="transmembrane region" description="Helical" evidence="7">
    <location>
        <begin position="125"/>
        <end position="145"/>
    </location>
</feature>
<evidence type="ECO:0000313" key="10">
    <source>
        <dbReference type="Proteomes" id="UP000426246"/>
    </source>
</evidence>
<feature type="transmembrane region" description="Helical" evidence="7">
    <location>
        <begin position="246"/>
        <end position="265"/>
    </location>
</feature>
<feature type="domain" description="ABC transmembrane type-1" evidence="8">
    <location>
        <begin position="85"/>
        <end position="265"/>
    </location>
</feature>